<feature type="domain" description="NAD-dependent epimerase/dehydratase" evidence="3">
    <location>
        <begin position="8"/>
        <end position="249"/>
    </location>
</feature>
<comment type="caution">
    <text evidence="4">The sequence shown here is derived from an EMBL/GenBank/DDBJ whole genome shotgun (WGS) entry which is preliminary data.</text>
</comment>
<dbReference type="EMBL" id="QEAO01000053">
    <property type="protein sequence ID" value="TPX30951.1"/>
    <property type="molecule type" value="Genomic_DNA"/>
</dbReference>
<dbReference type="Pfam" id="PF01370">
    <property type="entry name" value="Epimerase"/>
    <property type="match status" value="1"/>
</dbReference>
<evidence type="ECO:0000256" key="2">
    <source>
        <dbReference type="ARBA" id="ARBA00023445"/>
    </source>
</evidence>
<comment type="similarity">
    <text evidence="2">Belongs to the NAD(P)-dependent epimerase/dehydratase family. Dihydroflavonol-4-reductase subfamily.</text>
</comment>
<protein>
    <recommendedName>
        <fullName evidence="3">NAD-dependent epimerase/dehydratase domain-containing protein</fullName>
    </recommendedName>
</protein>
<reference evidence="4 5" key="1">
    <citation type="journal article" date="2019" name="Sci. Rep.">
        <title>Comparative genomics of chytrid fungi reveal insights into the obligate biotrophic and pathogenic lifestyle of Synchytrium endobioticum.</title>
        <authorList>
            <person name="van de Vossenberg B.T.L.H."/>
            <person name="Warris S."/>
            <person name="Nguyen H.D.T."/>
            <person name="van Gent-Pelzer M.P.E."/>
            <person name="Joly D.L."/>
            <person name="van de Geest H.C."/>
            <person name="Bonants P.J.M."/>
            <person name="Smith D.S."/>
            <person name="Levesque C.A."/>
            <person name="van der Lee T.A.J."/>
        </authorList>
    </citation>
    <scope>NUCLEOTIDE SEQUENCE [LARGE SCALE GENOMIC DNA]</scope>
    <source>
        <strain evidence="4 5">JEL517</strain>
    </source>
</reference>
<accession>A0A507BUS2</accession>
<dbReference type="GO" id="GO:0016616">
    <property type="term" value="F:oxidoreductase activity, acting on the CH-OH group of donors, NAD or NADP as acceptor"/>
    <property type="evidence" value="ECO:0007669"/>
    <property type="project" value="TreeGrafter"/>
</dbReference>
<dbReference type="AlphaFoldDB" id="A0A507BUS2"/>
<dbReference type="InterPro" id="IPR001509">
    <property type="entry name" value="Epimerase_deHydtase"/>
</dbReference>
<dbReference type="PANTHER" id="PTHR10366">
    <property type="entry name" value="NAD DEPENDENT EPIMERASE/DEHYDRATASE"/>
    <property type="match status" value="1"/>
</dbReference>
<organism evidence="4 5">
    <name type="scientific">Synchytrium microbalum</name>
    <dbReference type="NCBI Taxonomy" id="1806994"/>
    <lineage>
        <taxon>Eukaryota</taxon>
        <taxon>Fungi</taxon>
        <taxon>Fungi incertae sedis</taxon>
        <taxon>Chytridiomycota</taxon>
        <taxon>Chytridiomycota incertae sedis</taxon>
        <taxon>Chytridiomycetes</taxon>
        <taxon>Synchytriales</taxon>
        <taxon>Synchytriaceae</taxon>
        <taxon>Synchytrium</taxon>
    </lineage>
</organism>
<gene>
    <name evidence="4" type="ORF">SmJEL517_g05623</name>
</gene>
<dbReference type="PANTHER" id="PTHR10366:SF564">
    <property type="entry name" value="STEROL-4-ALPHA-CARBOXYLATE 3-DEHYDROGENASE, DECARBOXYLATING"/>
    <property type="match status" value="1"/>
</dbReference>
<dbReference type="InterPro" id="IPR050425">
    <property type="entry name" value="NAD(P)_dehydrat-like"/>
</dbReference>
<dbReference type="SUPFAM" id="SSF51735">
    <property type="entry name" value="NAD(P)-binding Rossmann-fold domains"/>
    <property type="match status" value="1"/>
</dbReference>
<dbReference type="OrthoDB" id="2735536at2759"/>
<dbReference type="Gene3D" id="3.40.50.720">
    <property type="entry name" value="NAD(P)-binding Rossmann-like Domain"/>
    <property type="match status" value="1"/>
</dbReference>
<dbReference type="InterPro" id="IPR036291">
    <property type="entry name" value="NAD(P)-bd_dom_sf"/>
</dbReference>
<name>A0A507BUS2_9FUNG</name>
<dbReference type="CDD" id="cd05227">
    <property type="entry name" value="AR_SDR_e"/>
    <property type="match status" value="1"/>
</dbReference>
<keyword evidence="1" id="KW-0560">Oxidoreductase</keyword>
<dbReference type="Proteomes" id="UP000319731">
    <property type="component" value="Unassembled WGS sequence"/>
</dbReference>
<proteinExistence type="inferred from homology"/>
<evidence type="ECO:0000259" key="3">
    <source>
        <dbReference type="Pfam" id="PF01370"/>
    </source>
</evidence>
<dbReference type="STRING" id="1806994.A0A507BUS2"/>
<sequence>MAFEQGLVLVSGANGYLAMHCVDQLLKKGYKVRGTVRSQAKVSEVVNLFPEHKDSLEVIVVEDMVKDGAFDQAVVGCTAILHVASPVIFAKENPIDNVITPAIRGTTNVLKSAMEYGSNVKRVVVTSSFAAVRNDSYGPDYAYTENDWNVESRPEAGGMESYRASKAMAEKAAWKFMGTEKPTFKLTVINPVWIIGPSISNTVNTTTGLILEMLKGGPIQPSWMGFVDVRDVARAHIIALENPATAGQRYICCGTVKSFPEVATILSKMYPKEPVVAQNGEFPPVPRINTAKIEKEMDFSFIPFEQTLRETADQVLALEKK</sequence>
<evidence type="ECO:0000256" key="1">
    <source>
        <dbReference type="ARBA" id="ARBA00023002"/>
    </source>
</evidence>
<keyword evidence="5" id="KW-1185">Reference proteome</keyword>
<evidence type="ECO:0000313" key="4">
    <source>
        <dbReference type="EMBL" id="TPX30951.1"/>
    </source>
</evidence>
<dbReference type="FunFam" id="3.40.50.720:FF:000085">
    <property type="entry name" value="Dihydroflavonol reductase"/>
    <property type="match status" value="1"/>
</dbReference>
<dbReference type="RefSeq" id="XP_031022501.1">
    <property type="nucleotide sequence ID" value="XM_031171549.1"/>
</dbReference>
<dbReference type="GeneID" id="42006846"/>
<evidence type="ECO:0000313" key="5">
    <source>
        <dbReference type="Proteomes" id="UP000319731"/>
    </source>
</evidence>